<comment type="similarity">
    <text evidence="2">Belongs to the GerABKC lipoprotein family.</text>
</comment>
<organism evidence="10">
    <name type="scientific">Acididesulfobacillus acetoxydans</name>
    <dbReference type="NCBI Taxonomy" id="1561005"/>
    <lineage>
        <taxon>Bacteria</taxon>
        <taxon>Bacillati</taxon>
        <taxon>Bacillota</taxon>
        <taxon>Clostridia</taxon>
        <taxon>Eubacteriales</taxon>
        <taxon>Peptococcaceae</taxon>
        <taxon>Acididesulfobacillus</taxon>
    </lineage>
</organism>
<accession>A0A8S0VVN7</accession>
<dbReference type="Gene3D" id="3.30.300.210">
    <property type="entry name" value="Nutrient germinant receptor protein C, domain 3"/>
    <property type="match status" value="1"/>
</dbReference>
<evidence type="ECO:0000256" key="4">
    <source>
        <dbReference type="ARBA" id="ARBA00022729"/>
    </source>
</evidence>
<name>A0A8S0VVN7_9FIRM</name>
<keyword evidence="7" id="KW-0449">Lipoprotein</keyword>
<evidence type="ECO:0000259" key="9">
    <source>
        <dbReference type="Pfam" id="PF25198"/>
    </source>
</evidence>
<evidence type="ECO:0000313" key="12">
    <source>
        <dbReference type="Proteomes" id="UP001071230"/>
    </source>
</evidence>
<evidence type="ECO:0000256" key="2">
    <source>
        <dbReference type="ARBA" id="ARBA00007886"/>
    </source>
</evidence>
<evidence type="ECO:0000313" key="10">
    <source>
        <dbReference type="EMBL" id="CAA7599863.1"/>
    </source>
</evidence>
<comment type="subcellular location">
    <subcellularLocation>
        <location evidence="1">Membrane</location>
        <topology evidence="1">Lipid-anchor</topology>
    </subcellularLocation>
</comment>
<dbReference type="InterPro" id="IPR038501">
    <property type="entry name" value="Spore_GerAC_C_sf"/>
</dbReference>
<dbReference type="AlphaFoldDB" id="A0A8S0VVN7"/>
<dbReference type="EMBL" id="LR746496">
    <property type="protein sequence ID" value="CAA7599863.1"/>
    <property type="molecule type" value="Genomic_DNA"/>
</dbReference>
<protein>
    <submittedName>
        <fullName evidence="10 11">Germination protein, Ger(X)C</fullName>
    </submittedName>
</protein>
<proteinExistence type="inferred from homology"/>
<dbReference type="GO" id="GO:0016020">
    <property type="term" value="C:membrane"/>
    <property type="evidence" value="ECO:0007669"/>
    <property type="project" value="UniProtKB-SubCell"/>
</dbReference>
<sequence>MKRRLLLVLALILTLSLGGCWGKVEVDQLGFVLAIGIDPGRSPGTYDVTYQMGLPKASQGGGGSNLDNMTLTVQARSMRESVQKVYNIASRRPFVGTVKVIVLGEDLAKEGVNRIIDFFQRYYEFRRTVFLVLAQGKASDLLDVQTQHEKMPALSLQGFMQEAGSTSTFPVTRLGHYLTVLGSGIEAPVIPVANPLKSGQEGVRYQAKTPGQAEEVHVGGAGVLNGDKLVSILTEEETRGYMWLQNEVKHRSITAELPGHNGQYFASARIITTHTAFRLEPDVNGGYSLHYTITGKWDLDEFYGPQKRLTPSEWLTTTAPVVNKAFTQVIQQECEAALRKSRELKLDFLGIGRIIEEQNPAYWKEIRNHWQATLPDFPVTVHIRIAPENAGSSFAPPTNPPGTGQD</sequence>
<reference evidence="11" key="1">
    <citation type="submission" date="2014-11" db="EMBL/GenBank/DDBJ databases">
        <authorList>
            <person name="Hornung B.V."/>
        </authorList>
    </citation>
    <scope>NUCLEOTIDE SEQUENCE</scope>
    <source>
        <strain evidence="11">INE</strain>
    </source>
</reference>
<dbReference type="PROSITE" id="PS51257">
    <property type="entry name" value="PROKAR_LIPOPROTEIN"/>
    <property type="match status" value="1"/>
</dbReference>
<evidence type="ECO:0000259" key="8">
    <source>
        <dbReference type="Pfam" id="PF05504"/>
    </source>
</evidence>
<evidence type="ECO:0000256" key="7">
    <source>
        <dbReference type="ARBA" id="ARBA00023288"/>
    </source>
</evidence>
<evidence type="ECO:0000256" key="3">
    <source>
        <dbReference type="ARBA" id="ARBA00022544"/>
    </source>
</evidence>
<keyword evidence="6" id="KW-0564">Palmitate</keyword>
<reference evidence="10" key="2">
    <citation type="submission" date="2020-01" db="EMBL/GenBank/DDBJ databases">
        <authorList>
            <person name="Hornung B."/>
        </authorList>
    </citation>
    <scope>NUCLEOTIDE SEQUENCE</scope>
    <source>
        <strain evidence="10">PacBioINE</strain>
    </source>
</reference>
<gene>
    <name evidence="10" type="ORF">DEACI_0497</name>
    <name evidence="11" type="ORF">DEACI_1894</name>
</gene>
<keyword evidence="3" id="KW-0309">Germination</keyword>
<evidence type="ECO:0000313" key="11">
    <source>
        <dbReference type="EMBL" id="CEJ07429.1"/>
    </source>
</evidence>
<evidence type="ECO:0000256" key="5">
    <source>
        <dbReference type="ARBA" id="ARBA00023136"/>
    </source>
</evidence>
<dbReference type="InterPro" id="IPR057336">
    <property type="entry name" value="GerAC_N"/>
</dbReference>
<dbReference type="Pfam" id="PF05504">
    <property type="entry name" value="Spore_GerAC"/>
    <property type="match status" value="1"/>
</dbReference>
<dbReference type="Proteomes" id="UP001071230">
    <property type="component" value="Unassembled WGS sequence"/>
</dbReference>
<dbReference type="GO" id="GO:0009847">
    <property type="term" value="P:spore germination"/>
    <property type="evidence" value="ECO:0007669"/>
    <property type="project" value="InterPro"/>
</dbReference>
<evidence type="ECO:0000256" key="1">
    <source>
        <dbReference type="ARBA" id="ARBA00004635"/>
    </source>
</evidence>
<dbReference type="PANTHER" id="PTHR35789:SF1">
    <property type="entry name" value="SPORE GERMINATION PROTEIN B3"/>
    <property type="match status" value="1"/>
</dbReference>
<dbReference type="InterPro" id="IPR008844">
    <property type="entry name" value="Spore_GerAC-like"/>
</dbReference>
<dbReference type="KEGG" id="aacx:DEACI_0497"/>
<dbReference type="Pfam" id="PF25198">
    <property type="entry name" value="Spore_GerAC_N"/>
    <property type="match status" value="1"/>
</dbReference>
<keyword evidence="12" id="KW-1185">Reference proteome</keyword>
<dbReference type="PANTHER" id="PTHR35789">
    <property type="entry name" value="SPORE GERMINATION PROTEIN B3"/>
    <property type="match status" value="1"/>
</dbReference>
<dbReference type="EMBL" id="CDGJ01000052">
    <property type="protein sequence ID" value="CEJ07429.1"/>
    <property type="molecule type" value="Genomic_DNA"/>
</dbReference>
<keyword evidence="4" id="KW-0732">Signal</keyword>
<dbReference type="NCBIfam" id="TIGR02887">
    <property type="entry name" value="spore_ger_x_C"/>
    <property type="match status" value="1"/>
</dbReference>
<feature type="domain" description="Spore germination protein N-terminal" evidence="9">
    <location>
        <begin position="23"/>
        <end position="192"/>
    </location>
</feature>
<dbReference type="InterPro" id="IPR046953">
    <property type="entry name" value="Spore_GerAC-like_C"/>
</dbReference>
<keyword evidence="5" id="KW-0472">Membrane</keyword>
<feature type="domain" description="Spore germination GerAC-like C-terminal" evidence="8">
    <location>
        <begin position="220"/>
        <end position="385"/>
    </location>
</feature>
<dbReference type="Proteomes" id="UP000836597">
    <property type="component" value="Chromosome"/>
</dbReference>
<evidence type="ECO:0000256" key="6">
    <source>
        <dbReference type="ARBA" id="ARBA00023139"/>
    </source>
</evidence>
<dbReference type="RefSeq" id="WP_240983619.1">
    <property type="nucleotide sequence ID" value="NZ_CDGJ01000052.1"/>
</dbReference>